<gene>
    <name evidence="2" type="ORF">HNR40_004847</name>
</gene>
<keyword evidence="1" id="KW-1133">Transmembrane helix</keyword>
<name>A0A7W8EHE1_9ACTN</name>
<evidence type="ECO:0000313" key="2">
    <source>
        <dbReference type="EMBL" id="MBB5079361.1"/>
    </source>
</evidence>
<accession>A0A7W8EHE1</accession>
<dbReference type="EMBL" id="JACHIN010000006">
    <property type="protein sequence ID" value="MBB5079361.1"/>
    <property type="molecule type" value="Genomic_DNA"/>
</dbReference>
<dbReference type="Proteomes" id="UP000568380">
    <property type="component" value="Unassembled WGS sequence"/>
</dbReference>
<feature type="transmembrane region" description="Helical" evidence="1">
    <location>
        <begin position="152"/>
        <end position="170"/>
    </location>
</feature>
<reference evidence="2 3" key="1">
    <citation type="submission" date="2020-08" db="EMBL/GenBank/DDBJ databases">
        <title>Genomic Encyclopedia of Type Strains, Phase IV (KMG-IV): sequencing the most valuable type-strain genomes for metagenomic binning, comparative biology and taxonomic classification.</title>
        <authorList>
            <person name="Goeker M."/>
        </authorList>
    </citation>
    <scope>NUCLEOTIDE SEQUENCE [LARGE SCALE GENOMIC DNA]</scope>
    <source>
        <strain evidence="2 3">DSM 45385</strain>
    </source>
</reference>
<organism evidence="2 3">
    <name type="scientific">Nonomuraea endophytica</name>
    <dbReference type="NCBI Taxonomy" id="714136"/>
    <lineage>
        <taxon>Bacteria</taxon>
        <taxon>Bacillati</taxon>
        <taxon>Actinomycetota</taxon>
        <taxon>Actinomycetes</taxon>
        <taxon>Streptosporangiales</taxon>
        <taxon>Streptosporangiaceae</taxon>
        <taxon>Nonomuraea</taxon>
    </lineage>
</organism>
<protein>
    <recommendedName>
        <fullName evidence="4">DUF3592 domain-containing protein</fullName>
    </recommendedName>
</protein>
<comment type="caution">
    <text evidence="2">The sequence shown here is derived from an EMBL/GenBank/DDBJ whole genome shotgun (WGS) entry which is preliminary data.</text>
</comment>
<proteinExistence type="predicted"/>
<keyword evidence="3" id="KW-1185">Reference proteome</keyword>
<evidence type="ECO:0000256" key="1">
    <source>
        <dbReference type="SAM" id="Phobius"/>
    </source>
</evidence>
<dbReference type="AlphaFoldDB" id="A0A7W8EHE1"/>
<keyword evidence="1" id="KW-0812">Transmembrane</keyword>
<evidence type="ECO:0000313" key="3">
    <source>
        <dbReference type="Proteomes" id="UP000568380"/>
    </source>
</evidence>
<keyword evidence="1" id="KW-0472">Membrane</keyword>
<evidence type="ECO:0008006" key="4">
    <source>
        <dbReference type="Google" id="ProtNLM"/>
    </source>
</evidence>
<sequence>MKAIIRWVVPALVLLGFAIFYNDRAGKSEPDFTMAEVKVVEGIVATSDISRTQVGSGNRQTSRVDYTLTLTGRPQNVSFRLDTTPRGGVKAGMRVRLEILEDAEAAFTSATRYPDGSNKIHAVGAVLDGKPVYTAAEYVARSESAASGNGRIALIFLLLGLTWGAVVYFVKIRPFVRSTKADW</sequence>
<dbReference type="RefSeq" id="WP_184964912.1">
    <property type="nucleotide sequence ID" value="NZ_JACHIN010000006.1"/>
</dbReference>